<dbReference type="PANTHER" id="PTHR46211">
    <property type="entry name" value="GLYCEROPHOSPHORYL DIESTER PHOSPHODIESTERASE"/>
    <property type="match status" value="1"/>
</dbReference>
<dbReference type="PROSITE" id="PS51704">
    <property type="entry name" value="GP_PDE"/>
    <property type="match status" value="1"/>
</dbReference>
<protein>
    <recommendedName>
        <fullName evidence="1">GP-PDE domain-containing protein</fullName>
    </recommendedName>
</protein>
<dbReference type="Proteomes" id="UP000215224">
    <property type="component" value="Chromosome"/>
</dbReference>
<dbReference type="CDD" id="cd08563">
    <property type="entry name" value="GDPD_TtGDE_like"/>
    <property type="match status" value="1"/>
</dbReference>
<evidence type="ECO:0000259" key="1">
    <source>
        <dbReference type="PROSITE" id="PS51704"/>
    </source>
</evidence>
<dbReference type="InterPro" id="IPR030395">
    <property type="entry name" value="GP_PDE_dom"/>
</dbReference>
<gene>
    <name evidence="2" type="ORF">BC6307_10755</name>
</gene>
<proteinExistence type="predicted"/>
<dbReference type="KEGG" id="bcoh:BC6307_10755"/>
<dbReference type="InterPro" id="IPR017946">
    <property type="entry name" value="PLC-like_Pdiesterase_TIM-brl"/>
</dbReference>
<accession>A0A223KQE4</accession>
<dbReference type="GO" id="GO:0006629">
    <property type="term" value="P:lipid metabolic process"/>
    <property type="evidence" value="ECO:0007669"/>
    <property type="project" value="InterPro"/>
</dbReference>
<name>A0A223KQE4_9BACI</name>
<dbReference type="STRING" id="1314751.GCA_001591425_02834"/>
<reference evidence="2 3" key="1">
    <citation type="submission" date="2016-12" db="EMBL/GenBank/DDBJ databases">
        <title>The whole genome sequencing and assembly of Bacillus cohnii DSM 6307T strain.</title>
        <authorList>
            <person name="Lee Y.-J."/>
            <person name="Yi H."/>
            <person name="Bahn Y.-S."/>
            <person name="Kim J.F."/>
            <person name="Lee D.-W."/>
        </authorList>
    </citation>
    <scope>NUCLEOTIDE SEQUENCE [LARGE SCALE GENOMIC DNA]</scope>
    <source>
        <strain evidence="2 3">DSM 6307</strain>
    </source>
</reference>
<dbReference type="PANTHER" id="PTHR46211:SF1">
    <property type="entry name" value="GLYCEROPHOSPHODIESTER PHOSPHODIESTERASE, CYTOPLASMIC"/>
    <property type="match status" value="1"/>
</dbReference>
<dbReference type="AlphaFoldDB" id="A0A223KQE4"/>
<feature type="domain" description="GP-PDE" evidence="1">
    <location>
        <begin position="4"/>
        <end position="240"/>
    </location>
</feature>
<dbReference type="SUPFAM" id="SSF51695">
    <property type="entry name" value="PLC-like phosphodiesterases"/>
    <property type="match status" value="1"/>
</dbReference>
<evidence type="ECO:0000313" key="2">
    <source>
        <dbReference type="EMBL" id="AST91721.1"/>
    </source>
</evidence>
<organism evidence="2 3">
    <name type="scientific">Sutcliffiella cohnii</name>
    <dbReference type="NCBI Taxonomy" id="33932"/>
    <lineage>
        <taxon>Bacteria</taxon>
        <taxon>Bacillati</taxon>
        <taxon>Bacillota</taxon>
        <taxon>Bacilli</taxon>
        <taxon>Bacillales</taxon>
        <taxon>Bacillaceae</taxon>
        <taxon>Sutcliffiella</taxon>
    </lineage>
</organism>
<dbReference type="Pfam" id="PF03009">
    <property type="entry name" value="GDPD"/>
    <property type="match status" value="1"/>
</dbReference>
<dbReference type="EMBL" id="CP018866">
    <property type="protein sequence ID" value="AST91721.1"/>
    <property type="molecule type" value="Genomic_DNA"/>
</dbReference>
<keyword evidence="3" id="KW-1185">Reference proteome</keyword>
<sequence length="244" mass="27509">MKNTKVFAHRGAAGTHPENTMIAFQEALRVGADGVELDVHLTKDNVPVVIHDETVNRTTNGSGWIKEYYYDDLRKLDAGSWFDEEFTGCTIPSLEEVLQWIAKTSLQINIELKNGIVRYENIEKIVIDLVHKYNLKDRVIISSFNHYSLVEVNKCAPEIETAILFMEGLYKPWEYAKTIGATGLHCYLPVAVPELLEGANIEGMPVRPFVVNEEKHIAALVRGGCSAIITDWPKQAIKIRDNLK</sequence>
<dbReference type="GO" id="GO:0008081">
    <property type="term" value="F:phosphoric diester hydrolase activity"/>
    <property type="evidence" value="ECO:0007669"/>
    <property type="project" value="InterPro"/>
</dbReference>
<dbReference type="Gene3D" id="3.20.20.190">
    <property type="entry name" value="Phosphatidylinositol (PI) phosphodiesterase"/>
    <property type="match status" value="1"/>
</dbReference>
<evidence type="ECO:0000313" key="3">
    <source>
        <dbReference type="Proteomes" id="UP000215224"/>
    </source>
</evidence>